<keyword evidence="4" id="KW-1185">Reference proteome</keyword>
<evidence type="ECO:0000313" key="4">
    <source>
        <dbReference type="Proteomes" id="UP000077266"/>
    </source>
</evidence>
<reference evidence="3 4" key="1">
    <citation type="journal article" date="2016" name="Mol. Biol. Evol.">
        <title>Comparative Genomics of Early-Diverging Mushroom-Forming Fungi Provides Insights into the Origins of Lignocellulose Decay Capabilities.</title>
        <authorList>
            <person name="Nagy L.G."/>
            <person name="Riley R."/>
            <person name="Tritt A."/>
            <person name="Adam C."/>
            <person name="Daum C."/>
            <person name="Floudas D."/>
            <person name="Sun H."/>
            <person name="Yadav J.S."/>
            <person name="Pangilinan J."/>
            <person name="Larsson K.H."/>
            <person name="Matsuura K."/>
            <person name="Barry K."/>
            <person name="Labutti K."/>
            <person name="Kuo R."/>
            <person name="Ohm R.A."/>
            <person name="Bhattacharya S.S."/>
            <person name="Shirouzu T."/>
            <person name="Yoshinaga Y."/>
            <person name="Martin F.M."/>
            <person name="Grigoriev I.V."/>
            <person name="Hibbett D.S."/>
        </authorList>
    </citation>
    <scope>NUCLEOTIDE SEQUENCE [LARGE SCALE GENOMIC DNA]</scope>
    <source>
        <strain evidence="3 4">HHB12029</strain>
    </source>
</reference>
<feature type="region of interest" description="Disordered" evidence="1">
    <location>
        <begin position="91"/>
        <end position="110"/>
    </location>
</feature>
<dbReference type="AlphaFoldDB" id="A0A165GE44"/>
<protein>
    <submittedName>
        <fullName evidence="3">Uncharacterized protein</fullName>
    </submittedName>
</protein>
<evidence type="ECO:0000256" key="1">
    <source>
        <dbReference type="SAM" id="MobiDB-lite"/>
    </source>
</evidence>
<evidence type="ECO:0000313" key="3">
    <source>
        <dbReference type="EMBL" id="KZV90385.1"/>
    </source>
</evidence>
<proteinExistence type="predicted"/>
<name>A0A165GE44_EXIGL</name>
<gene>
    <name evidence="3" type="ORF">EXIGLDRAFT_121778</name>
</gene>
<organism evidence="3 4">
    <name type="scientific">Exidia glandulosa HHB12029</name>
    <dbReference type="NCBI Taxonomy" id="1314781"/>
    <lineage>
        <taxon>Eukaryota</taxon>
        <taxon>Fungi</taxon>
        <taxon>Dikarya</taxon>
        <taxon>Basidiomycota</taxon>
        <taxon>Agaricomycotina</taxon>
        <taxon>Agaricomycetes</taxon>
        <taxon>Auriculariales</taxon>
        <taxon>Exidiaceae</taxon>
        <taxon>Exidia</taxon>
    </lineage>
</organism>
<keyword evidence="2" id="KW-0472">Membrane</keyword>
<sequence>MIVCYRIDDALRSPEATAATAANAPRSSSRSGIVAIATLSALLLVALAVALGIFILRRRRRRACAVQSSFIHGSAESDSDSDVAPVTRAFSKEPQISHPRPVPASNRNSNVLDEENARLREAVARLQDQLEDLGHADDPSLPAYDSHSAASIHSYSAILKFHTASRSDHQQLR</sequence>
<keyword evidence="2" id="KW-1133">Transmembrane helix</keyword>
<feature type="transmembrane region" description="Helical" evidence="2">
    <location>
        <begin position="33"/>
        <end position="56"/>
    </location>
</feature>
<dbReference type="InParanoid" id="A0A165GE44"/>
<dbReference type="EMBL" id="KV426050">
    <property type="protein sequence ID" value="KZV90385.1"/>
    <property type="molecule type" value="Genomic_DNA"/>
</dbReference>
<evidence type="ECO:0000256" key="2">
    <source>
        <dbReference type="SAM" id="Phobius"/>
    </source>
</evidence>
<accession>A0A165GE44</accession>
<keyword evidence="2" id="KW-0812">Transmembrane</keyword>
<dbReference type="Proteomes" id="UP000077266">
    <property type="component" value="Unassembled WGS sequence"/>
</dbReference>